<dbReference type="Proteomes" id="UP000461162">
    <property type="component" value="Unassembled WGS sequence"/>
</dbReference>
<dbReference type="Pfam" id="PF13487">
    <property type="entry name" value="HD_5"/>
    <property type="match status" value="1"/>
</dbReference>
<comment type="caution">
    <text evidence="2">The sequence shown here is derived from an EMBL/GenBank/DDBJ whole genome shotgun (WGS) entry which is preliminary data.</text>
</comment>
<dbReference type="InterPro" id="IPR006675">
    <property type="entry name" value="HDIG_dom"/>
</dbReference>
<dbReference type="PANTHER" id="PTHR45228:SF4">
    <property type="entry name" value="LIPOPROTEIN"/>
    <property type="match status" value="1"/>
</dbReference>
<organism evidence="2 3">
    <name type="scientific">Pseudodesulfovibrio alkaliphilus</name>
    <dbReference type="NCBI Taxonomy" id="2661613"/>
    <lineage>
        <taxon>Bacteria</taxon>
        <taxon>Pseudomonadati</taxon>
        <taxon>Thermodesulfobacteriota</taxon>
        <taxon>Desulfovibrionia</taxon>
        <taxon>Desulfovibrionales</taxon>
        <taxon>Desulfovibrionaceae</taxon>
    </lineage>
</organism>
<gene>
    <name evidence="2" type="ORF">GKC30_03195</name>
</gene>
<name>A0A7K1KKM6_9BACT</name>
<dbReference type="NCBIfam" id="TIGR00277">
    <property type="entry name" value="HDIG"/>
    <property type="match status" value="1"/>
</dbReference>
<keyword evidence="3" id="KW-1185">Reference proteome</keyword>
<evidence type="ECO:0000259" key="1">
    <source>
        <dbReference type="PROSITE" id="PS51832"/>
    </source>
</evidence>
<accession>A0A7K1KKM6</accession>
<dbReference type="InterPro" id="IPR052020">
    <property type="entry name" value="Cyclic_di-GMP/3'3'-cGAMP_PDE"/>
</dbReference>
<dbReference type="SUPFAM" id="SSF109604">
    <property type="entry name" value="HD-domain/PDEase-like"/>
    <property type="match status" value="1"/>
</dbReference>
<feature type="domain" description="HD-GYP" evidence="1">
    <location>
        <begin position="27"/>
        <end position="224"/>
    </location>
</feature>
<proteinExistence type="predicted"/>
<dbReference type="CDD" id="cd00077">
    <property type="entry name" value="HDc"/>
    <property type="match status" value="1"/>
</dbReference>
<dbReference type="Gene3D" id="1.10.3210.10">
    <property type="entry name" value="Hypothetical protein af1432"/>
    <property type="match status" value="1"/>
</dbReference>
<dbReference type="PANTHER" id="PTHR45228">
    <property type="entry name" value="CYCLIC DI-GMP PHOSPHODIESTERASE TM_0186-RELATED"/>
    <property type="match status" value="1"/>
</dbReference>
<dbReference type="AlphaFoldDB" id="A0A7K1KKM6"/>
<evidence type="ECO:0000313" key="2">
    <source>
        <dbReference type="EMBL" id="MUM76636.1"/>
    </source>
</evidence>
<dbReference type="EMBL" id="WODC01000001">
    <property type="protein sequence ID" value="MUM76636.1"/>
    <property type="molecule type" value="Genomic_DNA"/>
</dbReference>
<dbReference type="PROSITE" id="PS51832">
    <property type="entry name" value="HD_GYP"/>
    <property type="match status" value="1"/>
</dbReference>
<evidence type="ECO:0000313" key="3">
    <source>
        <dbReference type="Proteomes" id="UP000461162"/>
    </source>
</evidence>
<dbReference type="InterPro" id="IPR037522">
    <property type="entry name" value="HD_GYP_dom"/>
</dbReference>
<protein>
    <submittedName>
        <fullName evidence="2">HD domain-containing protein</fullName>
    </submittedName>
</protein>
<dbReference type="InterPro" id="IPR003607">
    <property type="entry name" value="HD/PDEase_dom"/>
</dbReference>
<reference evidence="2 3" key="1">
    <citation type="submission" date="2019-11" db="EMBL/GenBank/DDBJ databases">
        <title>Pseudodesulfovibrio alkaliphilus, sp. nov., an alkaliphilic sulfate-reducing bacteria from mud volcano of Taman peninsula, Russia.</title>
        <authorList>
            <person name="Frolova A."/>
            <person name="Merkel A.Y."/>
            <person name="Slobodkin A.I."/>
        </authorList>
    </citation>
    <scope>NUCLEOTIDE SEQUENCE [LARGE SCALE GENOMIC DNA]</scope>
    <source>
        <strain evidence="2 3">F-1</strain>
    </source>
</reference>
<dbReference type="RefSeq" id="WP_155932231.1">
    <property type="nucleotide sequence ID" value="NZ_WODC01000001.1"/>
</dbReference>
<sequence length="228" mass="24436">MREPARYPGGSGPKALDAGCGCSAHFVTTVLHQFAESLGFAIDAKDQTTRRHSDEVARVSQELALELGLSVSQAGIIHVAGHLHDIGKIGVPDAVLGKRGVLTPCEWQAIRRHPQAGADILRPVLSLNNLGVVDMVLHHHERYDGAGYPYGLKGVAIPLGARIIALADSLSAMLQDRPYRKSRSFDRAHDEIIRCSGAQFDPRVVEAFRSAAPRLEPLVGCEAGSLAA</sequence>
<dbReference type="SMART" id="SM00471">
    <property type="entry name" value="HDc"/>
    <property type="match status" value="1"/>
</dbReference>